<accession>A0ABR7SFC1</accession>
<evidence type="ECO:0000313" key="2">
    <source>
        <dbReference type="EMBL" id="MBC9714108.1"/>
    </source>
</evidence>
<keyword evidence="3" id="KW-1185">Reference proteome</keyword>
<keyword evidence="1" id="KW-0812">Transmembrane</keyword>
<name>A0ABR7SFC1_9ACTN</name>
<feature type="transmembrane region" description="Helical" evidence="1">
    <location>
        <begin position="77"/>
        <end position="96"/>
    </location>
</feature>
<proteinExistence type="predicted"/>
<protein>
    <recommendedName>
        <fullName evidence="4">SLATT domain-containing protein</fullName>
    </recommendedName>
</protein>
<evidence type="ECO:0008006" key="4">
    <source>
        <dbReference type="Google" id="ProtNLM"/>
    </source>
</evidence>
<dbReference type="EMBL" id="JACTVJ010000007">
    <property type="protein sequence ID" value="MBC9714108.1"/>
    <property type="molecule type" value="Genomic_DNA"/>
</dbReference>
<gene>
    <name evidence="2" type="ORF">H9Y04_16215</name>
</gene>
<sequence>MSASPPSASPAPADASTPSLRAEITALREEAARMRALAHRRAAFWTKADIAFGFPAALLAAVSAATGLATADARVPAALLALASAGFAAGAGFLRCDRRVLGNKRARTAWAALEGRAAVALARSSLTPDDLAGLQELRLVALGAYDAEDPPTSTAD</sequence>
<keyword evidence="1" id="KW-0472">Membrane</keyword>
<evidence type="ECO:0000256" key="1">
    <source>
        <dbReference type="SAM" id="Phobius"/>
    </source>
</evidence>
<evidence type="ECO:0000313" key="3">
    <source>
        <dbReference type="Proteomes" id="UP000642284"/>
    </source>
</evidence>
<feature type="transmembrane region" description="Helical" evidence="1">
    <location>
        <begin position="50"/>
        <end position="71"/>
    </location>
</feature>
<dbReference type="Proteomes" id="UP000642284">
    <property type="component" value="Unassembled WGS sequence"/>
</dbReference>
<keyword evidence="1" id="KW-1133">Transmembrane helix</keyword>
<comment type="caution">
    <text evidence="2">The sequence shown here is derived from an EMBL/GenBank/DDBJ whole genome shotgun (WGS) entry which is preliminary data.</text>
</comment>
<reference evidence="2 3" key="1">
    <citation type="submission" date="2020-08" db="EMBL/GenBank/DDBJ databases">
        <title>Genemic of Streptomyces polyaspartic.</title>
        <authorList>
            <person name="Liu W."/>
        </authorList>
    </citation>
    <scope>NUCLEOTIDE SEQUENCE [LARGE SCALE GENOMIC DNA]</scope>
    <source>
        <strain evidence="2 3">TRM66268-LWL</strain>
    </source>
</reference>
<organism evidence="2 3">
    <name type="scientific">Streptomyces polyasparticus</name>
    <dbReference type="NCBI Taxonomy" id="2767826"/>
    <lineage>
        <taxon>Bacteria</taxon>
        <taxon>Bacillati</taxon>
        <taxon>Actinomycetota</taxon>
        <taxon>Actinomycetes</taxon>
        <taxon>Kitasatosporales</taxon>
        <taxon>Streptomycetaceae</taxon>
        <taxon>Streptomyces</taxon>
    </lineage>
</organism>